<protein>
    <submittedName>
        <fullName evidence="4">ABC uptake transporter, substrate-binding protein</fullName>
    </submittedName>
</protein>
<dbReference type="HOGENOM" id="CLU_016838_1_0_2"/>
<keyword evidence="3" id="KW-0732">Signal</keyword>
<dbReference type="Gene3D" id="3.40.50.1980">
    <property type="entry name" value="Nitrogenase molybdenum iron protein domain"/>
    <property type="match status" value="2"/>
</dbReference>
<evidence type="ECO:0000313" key="4">
    <source>
        <dbReference type="EMBL" id="AFU59682.1"/>
    </source>
</evidence>
<dbReference type="KEGG" id="nga:Ngar_c27610"/>
<dbReference type="InterPro" id="IPR006128">
    <property type="entry name" value="Lipoprotein_PsaA-like"/>
</dbReference>
<dbReference type="AlphaFoldDB" id="K0ILU7"/>
<sequence>MDMDKKIIVGIAAAAVAVAIAVGVIAISTQPQPLASGDTEKVKVIASFFPLYDFASNVGGDKADVSVIVPAGIEPHDWEPTPRNIADAGNADLIIYNGAGFEGWVAQLNAKNAVDTSRGIELMEGEHEEEGEAKEEGHEESALDPHIWLDPVLAKKQVESIRNGLIQVDSANADYYRQNAQQYIAELDSLDAFIRSELSNCEKTDFIAFHNAFSYFAKRYGLTQHSVHEGLSPEGEVLPQRISEIKQLATSLGINIIYSEDLVDPRLANVIASEIPNGQVLVLSPIEGLDREEQEKGFGYIEKMRQNVENLKVGLKCQS</sequence>
<gene>
    <name evidence="4" type="ordered locus">Ngar_c27610</name>
</gene>
<evidence type="ECO:0000256" key="1">
    <source>
        <dbReference type="ARBA" id="ARBA00011028"/>
    </source>
</evidence>
<dbReference type="PRINTS" id="PR00691">
    <property type="entry name" value="ADHESINB"/>
</dbReference>
<keyword evidence="5" id="KW-1185">Reference proteome</keyword>
<dbReference type="InParanoid" id="K0ILU7"/>
<dbReference type="InterPro" id="IPR006127">
    <property type="entry name" value="ZnuA-like"/>
</dbReference>
<dbReference type="BioCyc" id="CNIT1237085:G1324-2761-MONOMER"/>
<dbReference type="EMBL" id="CP002408">
    <property type="protein sequence ID" value="AFU59682.1"/>
    <property type="molecule type" value="Genomic_DNA"/>
</dbReference>
<dbReference type="PRINTS" id="PR00690">
    <property type="entry name" value="ADHESNFAMILY"/>
</dbReference>
<dbReference type="Pfam" id="PF01297">
    <property type="entry name" value="ZnuA"/>
    <property type="match status" value="1"/>
</dbReference>
<reference evidence="4 5" key="1">
    <citation type="journal article" date="2012" name="Environ. Microbiol.">
        <title>The genome of the ammonia-oxidizing Candidatus Nitrososphaera gargensis: insights into metabolic versatility and environmental adaptations.</title>
        <authorList>
            <person name="Spang A."/>
            <person name="Poehlein A."/>
            <person name="Offre P."/>
            <person name="Zumbragel S."/>
            <person name="Haider S."/>
            <person name="Rychlik N."/>
            <person name="Nowka B."/>
            <person name="Schmeisser C."/>
            <person name="Lebedeva E.V."/>
            <person name="Rattei T."/>
            <person name="Bohm C."/>
            <person name="Schmid M."/>
            <person name="Galushko A."/>
            <person name="Hatzenpichler R."/>
            <person name="Weinmaier T."/>
            <person name="Daniel R."/>
            <person name="Schleper C."/>
            <person name="Spieck E."/>
            <person name="Streit W."/>
            <person name="Wagner M."/>
        </authorList>
    </citation>
    <scope>NUCLEOTIDE SEQUENCE [LARGE SCALE GENOMIC DNA]</scope>
    <source>
        <strain evidence="5">Ga9.2</strain>
    </source>
</reference>
<evidence type="ECO:0000256" key="2">
    <source>
        <dbReference type="ARBA" id="ARBA00022448"/>
    </source>
</evidence>
<dbReference type="GO" id="GO:0030001">
    <property type="term" value="P:metal ion transport"/>
    <property type="evidence" value="ECO:0007669"/>
    <property type="project" value="InterPro"/>
</dbReference>
<evidence type="ECO:0000256" key="3">
    <source>
        <dbReference type="ARBA" id="ARBA00022729"/>
    </source>
</evidence>
<dbReference type="STRING" id="1237085.Ngar_c27610"/>
<dbReference type="InterPro" id="IPR006129">
    <property type="entry name" value="AdhesinB"/>
</dbReference>
<dbReference type="PATRIC" id="fig|1237085.11.peg.2736"/>
<dbReference type="InterPro" id="IPR050492">
    <property type="entry name" value="Bact_metal-bind_prot9"/>
</dbReference>
<accession>K0ILU7</accession>
<dbReference type="PANTHER" id="PTHR42953:SF3">
    <property type="entry name" value="HIGH-AFFINITY ZINC UPTAKE SYSTEM PROTEIN ZNUA"/>
    <property type="match status" value="1"/>
</dbReference>
<dbReference type="Proteomes" id="UP000008037">
    <property type="component" value="Chromosome"/>
</dbReference>
<name>K0ILU7_NITGG</name>
<dbReference type="PANTHER" id="PTHR42953">
    <property type="entry name" value="HIGH-AFFINITY ZINC UPTAKE SYSTEM PROTEIN ZNUA-RELATED"/>
    <property type="match status" value="1"/>
</dbReference>
<organism evidence="4 5">
    <name type="scientific">Nitrososphaera gargensis (strain Ga9.2)</name>
    <dbReference type="NCBI Taxonomy" id="1237085"/>
    <lineage>
        <taxon>Archaea</taxon>
        <taxon>Nitrososphaerota</taxon>
        <taxon>Nitrososphaeria</taxon>
        <taxon>Nitrososphaerales</taxon>
        <taxon>Nitrososphaeraceae</taxon>
        <taxon>Nitrososphaera</taxon>
    </lineage>
</organism>
<dbReference type="SUPFAM" id="SSF53807">
    <property type="entry name" value="Helical backbone' metal receptor"/>
    <property type="match status" value="1"/>
</dbReference>
<keyword evidence="2" id="KW-0813">Transport</keyword>
<evidence type="ECO:0000313" key="5">
    <source>
        <dbReference type="Proteomes" id="UP000008037"/>
    </source>
</evidence>
<dbReference type="GO" id="GO:0007155">
    <property type="term" value="P:cell adhesion"/>
    <property type="evidence" value="ECO:0007669"/>
    <property type="project" value="InterPro"/>
</dbReference>
<comment type="similarity">
    <text evidence="1">Belongs to the bacterial solute-binding protein 9 family.</text>
</comment>
<dbReference type="GO" id="GO:0046872">
    <property type="term" value="F:metal ion binding"/>
    <property type="evidence" value="ECO:0007669"/>
    <property type="project" value="InterPro"/>
</dbReference>
<proteinExistence type="inferred from homology"/>